<accession>A0AAV7PA02</accession>
<name>A0AAV7PA02_PLEWA</name>
<gene>
    <name evidence="1" type="ORF">NDU88_001863</name>
</gene>
<dbReference type="AlphaFoldDB" id="A0AAV7PA02"/>
<proteinExistence type="predicted"/>
<evidence type="ECO:0008006" key="3">
    <source>
        <dbReference type="Google" id="ProtNLM"/>
    </source>
</evidence>
<dbReference type="Proteomes" id="UP001066276">
    <property type="component" value="Chromosome 7"/>
</dbReference>
<dbReference type="EMBL" id="JANPWB010000011">
    <property type="protein sequence ID" value="KAJ1123393.1"/>
    <property type="molecule type" value="Genomic_DNA"/>
</dbReference>
<reference evidence="1" key="1">
    <citation type="journal article" date="2022" name="bioRxiv">
        <title>Sequencing and chromosome-scale assembly of the giantPleurodeles waltlgenome.</title>
        <authorList>
            <person name="Brown T."/>
            <person name="Elewa A."/>
            <person name="Iarovenko S."/>
            <person name="Subramanian E."/>
            <person name="Araus A.J."/>
            <person name="Petzold A."/>
            <person name="Susuki M."/>
            <person name="Suzuki K.-i.T."/>
            <person name="Hayashi T."/>
            <person name="Toyoda A."/>
            <person name="Oliveira C."/>
            <person name="Osipova E."/>
            <person name="Leigh N.D."/>
            <person name="Simon A."/>
            <person name="Yun M.H."/>
        </authorList>
    </citation>
    <scope>NUCLEOTIDE SEQUENCE</scope>
    <source>
        <strain evidence="1">20211129_DDA</strain>
        <tissue evidence="1">Liver</tissue>
    </source>
</reference>
<organism evidence="1 2">
    <name type="scientific">Pleurodeles waltl</name>
    <name type="common">Iberian ribbed newt</name>
    <dbReference type="NCBI Taxonomy" id="8319"/>
    <lineage>
        <taxon>Eukaryota</taxon>
        <taxon>Metazoa</taxon>
        <taxon>Chordata</taxon>
        <taxon>Craniata</taxon>
        <taxon>Vertebrata</taxon>
        <taxon>Euteleostomi</taxon>
        <taxon>Amphibia</taxon>
        <taxon>Batrachia</taxon>
        <taxon>Caudata</taxon>
        <taxon>Salamandroidea</taxon>
        <taxon>Salamandridae</taxon>
        <taxon>Pleurodelinae</taxon>
        <taxon>Pleurodeles</taxon>
    </lineage>
</organism>
<sequence>MTNTHARNEKRVKSEAVQLVLGHEKLKYTRSNGACYDSAMALHTAGSQENRTQPTSSAMQPLSHVQLERLQWKNADQLSAQATQPGTPRPEKGTVNLCLVEPCPGNSRHKLLLEDGTIMLWPGENMHADIPQVPENSQHQ</sequence>
<evidence type="ECO:0000313" key="2">
    <source>
        <dbReference type="Proteomes" id="UP001066276"/>
    </source>
</evidence>
<evidence type="ECO:0000313" key="1">
    <source>
        <dbReference type="EMBL" id="KAJ1123393.1"/>
    </source>
</evidence>
<comment type="caution">
    <text evidence="1">The sequence shown here is derived from an EMBL/GenBank/DDBJ whole genome shotgun (WGS) entry which is preliminary data.</text>
</comment>
<protein>
    <recommendedName>
        <fullName evidence="3">Prolactin receptor</fullName>
    </recommendedName>
</protein>
<keyword evidence="2" id="KW-1185">Reference proteome</keyword>